<proteinExistence type="predicted"/>
<sequence>MKKLYKYEELSSEAKEYVKEYREGFWGGLLEVEEEQPAEDYYLYNEEGCIICEASTGYTAYGFDTNSMKIYK</sequence>
<dbReference type="EMBL" id="RPFL01000007">
    <property type="protein sequence ID" value="RPD89392.1"/>
    <property type="molecule type" value="Genomic_DNA"/>
</dbReference>
<protein>
    <submittedName>
        <fullName evidence="1">Uncharacterized protein</fullName>
    </submittedName>
</protein>
<organism evidence="1 2">
    <name type="scientific">Neisseria weixii</name>
    <dbReference type="NCBI Taxonomy" id="1853276"/>
    <lineage>
        <taxon>Bacteria</taxon>
        <taxon>Pseudomonadati</taxon>
        <taxon>Pseudomonadota</taxon>
        <taxon>Betaproteobacteria</taxon>
        <taxon>Neisseriales</taxon>
        <taxon>Neisseriaceae</taxon>
        <taxon>Neisseria</taxon>
    </lineage>
</organism>
<keyword evidence="2" id="KW-1185">Reference proteome</keyword>
<comment type="caution">
    <text evidence="1">The sequence shown here is derived from an EMBL/GenBank/DDBJ whole genome shotgun (WGS) entry which is preliminary data.</text>
</comment>
<dbReference type="Proteomes" id="UP000272412">
    <property type="component" value="Unassembled WGS sequence"/>
</dbReference>
<dbReference type="AlphaFoldDB" id="A0A3N4MZF8"/>
<gene>
    <name evidence="1" type="ORF">EGK74_04010</name>
</gene>
<reference evidence="1 2" key="1">
    <citation type="submission" date="2018-11" db="EMBL/GenBank/DDBJ databases">
        <title>Neisseria weixii sp. nov. isolated from the rectal contents of plateau pika (Ochotona cruzoniae).</title>
        <authorList>
            <person name="Zhang G."/>
        </authorList>
    </citation>
    <scope>NUCLEOTIDE SEQUENCE [LARGE SCALE GENOMIC DNA]</scope>
    <source>
        <strain evidence="1 2">10009</strain>
    </source>
</reference>
<evidence type="ECO:0000313" key="1">
    <source>
        <dbReference type="EMBL" id="RPD89392.1"/>
    </source>
</evidence>
<name>A0A3N4MZF8_9NEIS</name>
<accession>A0A3N4MZF8</accession>
<evidence type="ECO:0000313" key="2">
    <source>
        <dbReference type="Proteomes" id="UP000272412"/>
    </source>
</evidence>
<dbReference type="RefSeq" id="WP_123804581.1">
    <property type="nucleotide sequence ID" value="NZ_RPFL01000007.1"/>
</dbReference>